<reference evidence="9 10" key="1">
    <citation type="submission" date="2014-03" db="EMBL/GenBank/DDBJ databases">
        <authorList>
            <person name="Warren W."/>
            <person name="Wilson R.K."/>
        </authorList>
    </citation>
    <scope>NUCLEOTIDE SEQUENCE</scope>
</reference>
<evidence type="ECO:0000313" key="9">
    <source>
        <dbReference type="Ensembl" id="ENSCSAP00000000986.1"/>
    </source>
</evidence>
<dbReference type="AlphaFoldDB" id="A0A0D9QX97"/>
<keyword evidence="4 5" id="KW-0472">Membrane</keyword>
<evidence type="ECO:0000256" key="3">
    <source>
        <dbReference type="ARBA" id="ARBA00022989"/>
    </source>
</evidence>
<dbReference type="InterPro" id="IPR008253">
    <property type="entry name" value="Marvel"/>
</dbReference>
<reference evidence="9" key="2">
    <citation type="submission" date="2025-08" db="UniProtKB">
        <authorList>
            <consortium name="Ensembl"/>
        </authorList>
    </citation>
    <scope>IDENTIFICATION</scope>
</reference>
<organism evidence="9 10">
    <name type="scientific">Chlorocebus sabaeus</name>
    <name type="common">Green monkey</name>
    <name type="synonym">Simia sabaea</name>
    <dbReference type="NCBI Taxonomy" id="60711"/>
    <lineage>
        <taxon>Eukaryota</taxon>
        <taxon>Metazoa</taxon>
        <taxon>Chordata</taxon>
        <taxon>Craniata</taxon>
        <taxon>Vertebrata</taxon>
        <taxon>Euteleostomi</taxon>
        <taxon>Mammalia</taxon>
        <taxon>Eutheria</taxon>
        <taxon>Euarchontoglires</taxon>
        <taxon>Primates</taxon>
        <taxon>Haplorrhini</taxon>
        <taxon>Catarrhini</taxon>
        <taxon>Cercopithecidae</taxon>
        <taxon>Cercopithecinae</taxon>
        <taxon>Chlorocebus</taxon>
    </lineage>
</organism>
<dbReference type="KEGG" id="csab:103233123"/>
<dbReference type="Ensembl" id="ENSCSAT00000002687.1">
    <property type="protein sequence ID" value="ENSCSAP00000000986.1"/>
    <property type="gene ID" value="ENSCSAG00000004657.1"/>
</dbReference>
<dbReference type="Bgee" id="ENSCSAG00000004657">
    <property type="expression patterns" value="Expressed in blood and 7 other cell types or tissues"/>
</dbReference>
<keyword evidence="2 5" id="KW-0812">Transmembrane</keyword>
<dbReference type="PANTHER" id="PTHR22776:SF43">
    <property type="entry name" value="CKLF-LIKE MARVEL TRANSMEMBRANE DOMAIN-CONTAINING PROTEIN 1"/>
    <property type="match status" value="1"/>
</dbReference>
<evidence type="ECO:0000256" key="6">
    <source>
        <dbReference type="SAM" id="MobiDB-lite"/>
    </source>
</evidence>
<accession>A0A0D9QX97</accession>
<evidence type="ECO:0000313" key="10">
    <source>
        <dbReference type="Proteomes" id="UP000029965"/>
    </source>
</evidence>
<feature type="compositionally biased region" description="Pro residues" evidence="6">
    <location>
        <begin position="84"/>
        <end position="96"/>
    </location>
</feature>
<keyword evidence="10" id="KW-1185">Reference proteome</keyword>
<reference evidence="9" key="3">
    <citation type="submission" date="2025-09" db="UniProtKB">
        <authorList>
            <consortium name="Ensembl"/>
        </authorList>
    </citation>
    <scope>IDENTIFICATION</scope>
</reference>
<dbReference type="eggNOG" id="KOG4788">
    <property type="taxonomic scope" value="Eukaryota"/>
</dbReference>
<dbReference type="BioGRID-ORCS" id="103233123">
    <property type="hits" value="0 hits in 6 CRISPR screens"/>
</dbReference>
<evidence type="ECO:0000256" key="1">
    <source>
        <dbReference type="ARBA" id="ARBA00004141"/>
    </source>
</evidence>
<dbReference type="Proteomes" id="UP000029965">
    <property type="component" value="Chromosome 5"/>
</dbReference>
<evidence type="ECO:0000256" key="4">
    <source>
        <dbReference type="ARBA" id="ARBA00023136"/>
    </source>
</evidence>
<dbReference type="GeneID" id="119618088"/>
<evidence type="ECO:0000256" key="5">
    <source>
        <dbReference type="PROSITE-ProRule" id="PRU00581"/>
    </source>
</evidence>
<proteinExistence type="predicted"/>
<feature type="transmembrane region" description="Helical" evidence="7">
    <location>
        <begin position="163"/>
        <end position="184"/>
    </location>
</feature>
<dbReference type="PROSITE" id="PS51225">
    <property type="entry name" value="MARVEL"/>
    <property type="match status" value="1"/>
</dbReference>
<evidence type="ECO:0000256" key="2">
    <source>
        <dbReference type="ARBA" id="ARBA00022692"/>
    </source>
</evidence>
<feature type="domain" description="MARVEL" evidence="8">
    <location>
        <begin position="131"/>
        <end position="252"/>
    </location>
</feature>
<dbReference type="GO" id="GO:0016020">
    <property type="term" value="C:membrane"/>
    <property type="evidence" value="ECO:0007669"/>
    <property type="project" value="UniProtKB-SubCell"/>
</dbReference>
<dbReference type="STRING" id="60711.ENSCSAP00000000986"/>
<sequence>MDPGDAKPGSPEAPSGKLKQPKTATALPSSGSVVSSVPKAQRNVSEKTASGKHPAASVRTAKSAATARPQGSEGTAPSKKATTRPPPTPTLPPPTPSAHTESKLLNETAIKERAEGRAKVPYKFRDSLKRFSFSPTGVLKILRMSLIIGALACFIIAQANESFITITILEIFIVLFFILIYMLTLHHLLTYLHWPLLDLTNSIITAVFLSVVAILAMQEKKRRHLFYVGGSLCLTAVVVCCIDAFVVTKMMRTNLKRFLGIEFESKLSPAKDAYPETGPDAPQRPA</sequence>
<dbReference type="CTD" id="113540"/>
<gene>
    <name evidence="9" type="primary">CMTM1</name>
</gene>
<evidence type="ECO:0000259" key="8">
    <source>
        <dbReference type="PROSITE" id="PS51225"/>
    </source>
</evidence>
<dbReference type="PANTHER" id="PTHR22776">
    <property type="entry name" value="MARVEL-CONTAINING POTENTIAL LIPID RAFT-ASSOCIATED PROTEIN"/>
    <property type="match status" value="1"/>
</dbReference>
<dbReference type="InterPro" id="IPR050578">
    <property type="entry name" value="MARVEL-CKLF_proteins"/>
</dbReference>
<dbReference type="EMBL" id="AQIB01137195">
    <property type="status" value="NOT_ANNOTATED_CDS"/>
    <property type="molecule type" value="Genomic_DNA"/>
</dbReference>
<dbReference type="GeneTree" id="ENSGT00940000163203"/>
<feature type="transmembrane region" description="Helical" evidence="7">
    <location>
        <begin position="137"/>
        <end position="157"/>
    </location>
</feature>
<feature type="transmembrane region" description="Helical" evidence="7">
    <location>
        <begin position="196"/>
        <end position="218"/>
    </location>
</feature>
<feature type="region of interest" description="Disordered" evidence="6">
    <location>
        <begin position="1"/>
        <end position="100"/>
    </location>
</feature>
<protein>
    <submittedName>
        <fullName evidence="9">CKLF like MARVEL transmembrane domain containing 1</fullName>
    </submittedName>
</protein>
<name>A0A0D9QX97_CHLSB</name>
<comment type="subcellular location">
    <subcellularLocation>
        <location evidence="1">Membrane</location>
        <topology evidence="1">Multi-pass membrane protein</topology>
    </subcellularLocation>
</comment>
<evidence type="ECO:0000256" key="7">
    <source>
        <dbReference type="SAM" id="Phobius"/>
    </source>
</evidence>
<feature type="transmembrane region" description="Helical" evidence="7">
    <location>
        <begin position="224"/>
        <end position="247"/>
    </location>
</feature>
<dbReference type="OMA" id="EACIVIF"/>
<keyword evidence="3 7" id="KW-1133">Transmembrane helix</keyword>